<name>A0A1A9V2K3_GLOAU</name>
<dbReference type="VEuPathDB" id="VectorBase:GAUT023722"/>
<organism evidence="1 2">
    <name type="scientific">Glossina austeni</name>
    <name type="common">Savannah tsetse fly</name>
    <dbReference type="NCBI Taxonomy" id="7395"/>
    <lineage>
        <taxon>Eukaryota</taxon>
        <taxon>Metazoa</taxon>
        <taxon>Ecdysozoa</taxon>
        <taxon>Arthropoda</taxon>
        <taxon>Hexapoda</taxon>
        <taxon>Insecta</taxon>
        <taxon>Pterygota</taxon>
        <taxon>Neoptera</taxon>
        <taxon>Endopterygota</taxon>
        <taxon>Diptera</taxon>
        <taxon>Brachycera</taxon>
        <taxon>Muscomorpha</taxon>
        <taxon>Hippoboscoidea</taxon>
        <taxon>Glossinidae</taxon>
        <taxon>Glossina</taxon>
    </lineage>
</organism>
<keyword evidence="2" id="KW-1185">Reference proteome</keyword>
<reference evidence="1" key="1">
    <citation type="submission" date="2020-05" db="UniProtKB">
        <authorList>
            <consortium name="EnsemblMetazoa"/>
        </authorList>
    </citation>
    <scope>IDENTIFICATION</scope>
    <source>
        <strain evidence="1">TTRI</strain>
    </source>
</reference>
<dbReference type="AlphaFoldDB" id="A0A1A9V2K3"/>
<evidence type="ECO:0000313" key="1">
    <source>
        <dbReference type="EnsemblMetazoa" id="GAUT023722-PA"/>
    </source>
</evidence>
<proteinExistence type="predicted"/>
<sequence>MALRFQILRFNVYDLRLKVEDLKKIVYIKIFKLQELITNTNDFKNILAHDNGSDHVLIVTYHVVISNMAWALSLPFQLLAIESNTKWHRHMPLEHLSSPCWGIQHN</sequence>
<dbReference type="Proteomes" id="UP000078200">
    <property type="component" value="Unassembled WGS sequence"/>
</dbReference>
<evidence type="ECO:0000313" key="2">
    <source>
        <dbReference type="Proteomes" id="UP000078200"/>
    </source>
</evidence>
<accession>A0A1A9V2K3</accession>
<protein>
    <submittedName>
        <fullName evidence="1">Uncharacterized protein</fullName>
    </submittedName>
</protein>
<dbReference type="EnsemblMetazoa" id="GAUT023722-RA">
    <property type="protein sequence ID" value="GAUT023722-PA"/>
    <property type="gene ID" value="GAUT023722"/>
</dbReference>